<dbReference type="PANTHER" id="PTHR36449:SF1">
    <property type="entry name" value="ACETYLTRANSFERASE"/>
    <property type="match status" value="1"/>
</dbReference>
<comment type="caution">
    <text evidence="7">The sequence shown here is derived from an EMBL/GenBank/DDBJ whole genome shotgun (WGS) entry which is preliminary data.</text>
</comment>
<evidence type="ECO:0000256" key="4">
    <source>
        <dbReference type="ARBA" id="ARBA00023315"/>
    </source>
</evidence>
<keyword evidence="2" id="KW-1277">Toxin-antitoxin system</keyword>
<dbReference type="EMBL" id="SOHH01000121">
    <property type="protein sequence ID" value="TFD70517.1"/>
    <property type="molecule type" value="Genomic_DNA"/>
</dbReference>
<feature type="domain" description="N-acetyltransferase" evidence="6">
    <location>
        <begin position="1"/>
        <end position="166"/>
    </location>
</feature>
<evidence type="ECO:0000256" key="2">
    <source>
        <dbReference type="ARBA" id="ARBA00022649"/>
    </source>
</evidence>
<proteinExistence type="predicted"/>
<dbReference type="Gene3D" id="3.40.630.30">
    <property type="match status" value="1"/>
</dbReference>
<evidence type="ECO:0000313" key="7">
    <source>
        <dbReference type="EMBL" id="TFD70517.1"/>
    </source>
</evidence>
<gene>
    <name evidence="7" type="ORF">E3T48_16310</name>
</gene>
<keyword evidence="1" id="KW-0678">Repressor</keyword>
<keyword evidence="4" id="KW-0012">Acyltransferase</keyword>
<dbReference type="SUPFAM" id="SSF55729">
    <property type="entry name" value="Acyl-CoA N-acyltransferases (Nat)"/>
    <property type="match status" value="1"/>
</dbReference>
<dbReference type="GO" id="GO:0016747">
    <property type="term" value="F:acyltransferase activity, transferring groups other than amino-acyl groups"/>
    <property type="evidence" value="ECO:0007669"/>
    <property type="project" value="InterPro"/>
</dbReference>
<protein>
    <submittedName>
        <fullName evidence="7">N-acetyltransferase</fullName>
    </submittedName>
</protein>
<evidence type="ECO:0000256" key="1">
    <source>
        <dbReference type="ARBA" id="ARBA00022491"/>
    </source>
</evidence>
<organism evidence="7 8">
    <name type="scientific">Cryobacterium fucosi</name>
    <dbReference type="NCBI Taxonomy" id="1259157"/>
    <lineage>
        <taxon>Bacteria</taxon>
        <taxon>Bacillati</taxon>
        <taxon>Actinomycetota</taxon>
        <taxon>Actinomycetes</taxon>
        <taxon>Micrococcales</taxon>
        <taxon>Microbacteriaceae</taxon>
        <taxon>Cryobacterium</taxon>
    </lineage>
</organism>
<dbReference type="CDD" id="cd04301">
    <property type="entry name" value="NAT_SF"/>
    <property type="match status" value="1"/>
</dbReference>
<evidence type="ECO:0000256" key="5">
    <source>
        <dbReference type="ARBA" id="ARBA00049880"/>
    </source>
</evidence>
<dbReference type="PANTHER" id="PTHR36449">
    <property type="entry name" value="ACETYLTRANSFERASE-RELATED"/>
    <property type="match status" value="1"/>
</dbReference>
<accession>A0A4R9AVC8</accession>
<dbReference type="InterPro" id="IPR016181">
    <property type="entry name" value="Acyl_CoA_acyltransferase"/>
</dbReference>
<reference evidence="7 8" key="1">
    <citation type="submission" date="2019-03" db="EMBL/GenBank/DDBJ databases">
        <title>Genomics of glacier-inhabiting Cryobacterium strains.</title>
        <authorList>
            <person name="Liu Q."/>
            <person name="Xin Y.-H."/>
        </authorList>
    </citation>
    <scope>NUCLEOTIDE SEQUENCE [LARGE SCALE GENOMIC DNA]</scope>
    <source>
        <strain evidence="7 8">Hh4</strain>
    </source>
</reference>
<comment type="catalytic activity">
    <reaction evidence="5">
        <text>glycyl-tRNA(Gly) + acetyl-CoA = N-acetylglycyl-tRNA(Gly) + CoA + H(+)</text>
        <dbReference type="Rhea" id="RHEA:81867"/>
        <dbReference type="Rhea" id="RHEA-COMP:9683"/>
        <dbReference type="Rhea" id="RHEA-COMP:19766"/>
        <dbReference type="ChEBI" id="CHEBI:15378"/>
        <dbReference type="ChEBI" id="CHEBI:57287"/>
        <dbReference type="ChEBI" id="CHEBI:57288"/>
        <dbReference type="ChEBI" id="CHEBI:78522"/>
        <dbReference type="ChEBI" id="CHEBI:232036"/>
    </reaction>
</comment>
<dbReference type="PROSITE" id="PS51186">
    <property type="entry name" value="GNAT"/>
    <property type="match status" value="1"/>
</dbReference>
<evidence type="ECO:0000313" key="8">
    <source>
        <dbReference type="Proteomes" id="UP000298313"/>
    </source>
</evidence>
<evidence type="ECO:0000256" key="3">
    <source>
        <dbReference type="ARBA" id="ARBA00022679"/>
    </source>
</evidence>
<dbReference type="AlphaFoldDB" id="A0A4R9AVC8"/>
<dbReference type="RefSeq" id="WP_134525061.1">
    <property type="nucleotide sequence ID" value="NZ_SOHH01000121.1"/>
</dbReference>
<keyword evidence="8" id="KW-1185">Reference proteome</keyword>
<keyword evidence="3 7" id="KW-0808">Transferase</keyword>
<dbReference type="Proteomes" id="UP000298313">
    <property type="component" value="Unassembled WGS sequence"/>
</dbReference>
<sequence length="173" mass="19115">MTSQPLPSLPRKLERDDDRDSFESGALELDEWLHRFAFQNQRANSAVTYVSCVGEKVVGYYAITVSAIAREDAPLGLQRSAPKQIPCILLARLAVDSQYKGQGIGVALFRDALRRAVQLSESVGAMAVLIHARDDEVRAFYEHHADCFPSPLDDLQLMIPMKHLIAVFAGSSS</sequence>
<dbReference type="OrthoDB" id="9799147at2"/>
<dbReference type="InterPro" id="IPR000182">
    <property type="entry name" value="GNAT_dom"/>
</dbReference>
<dbReference type="Pfam" id="PF00583">
    <property type="entry name" value="Acetyltransf_1"/>
    <property type="match status" value="1"/>
</dbReference>
<name>A0A4R9AVC8_9MICO</name>
<evidence type="ECO:0000259" key="6">
    <source>
        <dbReference type="PROSITE" id="PS51186"/>
    </source>
</evidence>